<dbReference type="EMBL" id="JAMSHJ010000007">
    <property type="protein sequence ID" value="KAI5392273.1"/>
    <property type="molecule type" value="Genomic_DNA"/>
</dbReference>
<dbReference type="GO" id="GO:0019005">
    <property type="term" value="C:SCF ubiquitin ligase complex"/>
    <property type="evidence" value="ECO:0007669"/>
    <property type="project" value="TreeGrafter"/>
</dbReference>
<dbReference type="Gene3D" id="3.80.10.10">
    <property type="entry name" value="Ribonuclease Inhibitor"/>
    <property type="match status" value="1"/>
</dbReference>
<sequence>MKRKKIGFYKSPFLLTKIRRKKTCTNSDFYLPDDCWEHVFTFINNHNRDFNSLSLVSKQFLSITNRLLLSLRICDPKLCFLRRIFHRFSNLNLLHLRFNFHDMDADIALALRHIPTLKSLFISGIHLKYESYVASLLVDSLVCLNGLISLKFQGSQLSDDFLHSIAREALPLKRFVVKYCTDYTYSGIYCLLSKCQTIQHLGLGHNNFLEDHHVAELSLLLPHLVSINLSQCSKLTESALYSLIRNCHSLEEITMKQLDFRNLVSFKDFDVNPRLKLKSLCLAYSSFINEDNLILVASILPDLQLLDLSDCDGISEKDDRLIRGT</sequence>
<dbReference type="InterPro" id="IPR032675">
    <property type="entry name" value="LRR_dom_sf"/>
</dbReference>
<dbReference type="SMART" id="SM00367">
    <property type="entry name" value="LRR_CC"/>
    <property type="match status" value="3"/>
</dbReference>
<evidence type="ECO:0000313" key="1">
    <source>
        <dbReference type="EMBL" id="KAI5392273.1"/>
    </source>
</evidence>
<dbReference type="Gene3D" id="1.20.1280.50">
    <property type="match status" value="1"/>
</dbReference>
<keyword evidence="2" id="KW-1185">Reference proteome</keyword>
<dbReference type="Gramene" id="Psat07G0688700-T1">
    <property type="protein sequence ID" value="KAI5392273.1"/>
    <property type="gene ID" value="KIW84_076887"/>
</dbReference>
<gene>
    <name evidence="1" type="ORF">KIW84_076887</name>
</gene>
<evidence type="ECO:0008006" key="3">
    <source>
        <dbReference type="Google" id="ProtNLM"/>
    </source>
</evidence>
<name>A0A9D5A2Y1_PEA</name>
<dbReference type="GO" id="GO:0031146">
    <property type="term" value="P:SCF-dependent proteasomal ubiquitin-dependent protein catabolic process"/>
    <property type="evidence" value="ECO:0007669"/>
    <property type="project" value="TreeGrafter"/>
</dbReference>
<dbReference type="SUPFAM" id="SSF52047">
    <property type="entry name" value="RNI-like"/>
    <property type="match status" value="1"/>
</dbReference>
<accession>A0A9D5A2Y1</accession>
<dbReference type="InterPro" id="IPR006553">
    <property type="entry name" value="Leu-rich_rpt_Cys-con_subtyp"/>
</dbReference>
<proteinExistence type="predicted"/>
<organism evidence="1 2">
    <name type="scientific">Pisum sativum</name>
    <name type="common">Garden pea</name>
    <name type="synonym">Lathyrus oleraceus</name>
    <dbReference type="NCBI Taxonomy" id="3888"/>
    <lineage>
        <taxon>Eukaryota</taxon>
        <taxon>Viridiplantae</taxon>
        <taxon>Streptophyta</taxon>
        <taxon>Embryophyta</taxon>
        <taxon>Tracheophyta</taxon>
        <taxon>Spermatophyta</taxon>
        <taxon>Magnoliopsida</taxon>
        <taxon>eudicotyledons</taxon>
        <taxon>Gunneridae</taxon>
        <taxon>Pentapetalae</taxon>
        <taxon>rosids</taxon>
        <taxon>fabids</taxon>
        <taxon>Fabales</taxon>
        <taxon>Fabaceae</taxon>
        <taxon>Papilionoideae</taxon>
        <taxon>50 kb inversion clade</taxon>
        <taxon>NPAAA clade</taxon>
        <taxon>Hologalegina</taxon>
        <taxon>IRL clade</taxon>
        <taxon>Fabeae</taxon>
        <taxon>Lathyrus</taxon>
    </lineage>
</organism>
<evidence type="ECO:0000313" key="2">
    <source>
        <dbReference type="Proteomes" id="UP001058974"/>
    </source>
</evidence>
<dbReference type="PANTHER" id="PTHR13318:SF106">
    <property type="entry name" value="F-BOX_LRR-REPEAT PROTEIN 2"/>
    <property type="match status" value="1"/>
</dbReference>
<reference evidence="1 2" key="1">
    <citation type="journal article" date="2022" name="Nat. Genet.">
        <title>Improved pea reference genome and pan-genome highlight genomic features and evolutionary characteristics.</title>
        <authorList>
            <person name="Yang T."/>
            <person name="Liu R."/>
            <person name="Luo Y."/>
            <person name="Hu S."/>
            <person name="Wang D."/>
            <person name="Wang C."/>
            <person name="Pandey M.K."/>
            <person name="Ge S."/>
            <person name="Xu Q."/>
            <person name="Li N."/>
            <person name="Li G."/>
            <person name="Huang Y."/>
            <person name="Saxena R.K."/>
            <person name="Ji Y."/>
            <person name="Li M."/>
            <person name="Yan X."/>
            <person name="He Y."/>
            <person name="Liu Y."/>
            <person name="Wang X."/>
            <person name="Xiang C."/>
            <person name="Varshney R.K."/>
            <person name="Ding H."/>
            <person name="Gao S."/>
            <person name="Zong X."/>
        </authorList>
    </citation>
    <scope>NUCLEOTIDE SEQUENCE [LARGE SCALE GENOMIC DNA]</scope>
    <source>
        <strain evidence="1 2">cv. Zhongwan 6</strain>
    </source>
</reference>
<protein>
    <recommendedName>
        <fullName evidence="3">F-box/LRR protein</fullName>
    </recommendedName>
</protein>
<dbReference type="AlphaFoldDB" id="A0A9D5A2Y1"/>
<dbReference type="Proteomes" id="UP001058974">
    <property type="component" value="Chromosome 7"/>
</dbReference>
<comment type="caution">
    <text evidence="1">The sequence shown here is derived from an EMBL/GenBank/DDBJ whole genome shotgun (WGS) entry which is preliminary data.</text>
</comment>
<dbReference type="PANTHER" id="PTHR13318">
    <property type="entry name" value="PARTNER OF PAIRED, ISOFORM B-RELATED"/>
    <property type="match status" value="1"/>
</dbReference>